<reference evidence="1 2" key="1">
    <citation type="journal article" date="2000" name="Nature">
        <title>The genome sequence of the plant pathogen Xylella fastidiosa.</title>
        <authorList>
            <person name="Simpson A.J."/>
            <person name="Reinach F.C."/>
            <person name="Arruda P."/>
            <person name="Abreu F.A."/>
            <person name="Acencio M."/>
            <person name="Alvarenga R."/>
            <person name="Alves L.M."/>
            <person name="Araya J.E."/>
            <person name="Baia G.S."/>
            <person name="Baptista C.S."/>
            <person name="Barros M.H."/>
            <person name="Bonaccorsi E.D."/>
            <person name="Bordin S."/>
            <person name="Bove J.M."/>
            <person name="Briones M.R."/>
            <person name="Bueno M.R."/>
            <person name="Camargo A.A."/>
            <person name="Camargo L.E."/>
            <person name="Carraro D.M."/>
            <person name="Carrer H."/>
            <person name="Colauto N.B."/>
            <person name="Colombo C."/>
            <person name="Costa F.F."/>
            <person name="Costa M.C."/>
            <person name="Costa-Neto C.M."/>
            <person name="Coutinho L.L."/>
            <person name="Cristofani M."/>
            <person name="Dias-Neto E."/>
            <person name="Docena C."/>
            <person name="El-Dorry H."/>
            <person name="Facincani A.P."/>
            <person name="Ferreira A.J."/>
            <person name="Ferreira V.C."/>
            <person name="Ferro J.A."/>
            <person name="Fraga J.S."/>
            <person name="Franca S.C."/>
            <person name="Franco M.C."/>
            <person name="Frohme M."/>
            <person name="Furlan L.R."/>
            <person name="Garnier M."/>
            <person name="Goldman G.H."/>
            <person name="Goldman M.H."/>
            <person name="Gomes S.L."/>
            <person name="Gruber A."/>
            <person name="Ho P.L."/>
            <person name="Hoheisel J.D."/>
            <person name="Junqueira M.L."/>
            <person name="Kemper E.L."/>
            <person name="Kitajima J.P."/>
            <person name="Krieger J.E."/>
            <person name="Kuramae E.E."/>
            <person name="Laigret F."/>
            <person name="Lambais M.R."/>
            <person name="Leite L.C."/>
            <person name="Lemos E.G."/>
            <person name="Lemos M.V."/>
            <person name="Lopes S.A."/>
            <person name="Lopes C.R."/>
            <person name="Machado J.A."/>
            <person name="Machado M.A."/>
            <person name="Madeira A.M."/>
            <person name="Madeira H.M."/>
            <person name="Marino C.L."/>
            <person name="Marques M.V."/>
            <person name="Martins E.A."/>
            <person name="Martins E.M."/>
            <person name="Matsukuma A.Y."/>
            <person name="Menck C.F."/>
            <person name="Miracca E.C."/>
            <person name="Miyaki C.Y."/>
            <person name="Monteriro-Vitorello C.B."/>
            <person name="Moon D.H."/>
            <person name="Nagai M.A."/>
            <person name="Nascimento A.L."/>
            <person name="Netto L.E."/>
            <person name="Nhani A.Jr."/>
            <person name="Nobrega F.G."/>
            <person name="Nunes L.R."/>
            <person name="Oliveira M.A."/>
            <person name="de Oliveira M.C."/>
            <person name="de Oliveira R.C."/>
            <person name="Palmieri D.A."/>
            <person name="Paris A."/>
            <person name="Peixoto B.R."/>
            <person name="Pereira G.A."/>
            <person name="Pereira H.A.Jr."/>
            <person name="Pesquero J.B."/>
            <person name="Quaggio R.B."/>
            <person name="Roberto P.G."/>
            <person name="Rodrigues V."/>
            <person name="de M Rosa A.J."/>
            <person name="de Rosa V.E.Jr."/>
            <person name="de Sa R.G."/>
            <person name="Santelli R.V."/>
            <person name="Sawasaki H.E."/>
            <person name="da Silva A.C."/>
            <person name="da Silva A.M."/>
            <person name="da Silva F.R."/>
            <person name="da Silva W.A.Jr."/>
            <person name="da Silveira J.F."/>
            <person name="Silvestri M.L."/>
            <person name="Siqueira W.J."/>
            <person name="de Souza A.A."/>
            <person name="de Souza A.P."/>
            <person name="Terenzi M.F."/>
            <person name="Truffi D."/>
            <person name="Tsai S.M."/>
            <person name="Tsuhako M.H."/>
            <person name="Vallada H."/>
            <person name="Van Sluys M.A."/>
            <person name="Verjovski-Almeida S."/>
            <person name="Vettore A.L."/>
            <person name="Zago M.A."/>
            <person name="Zatz M."/>
            <person name="Meidanis J."/>
            <person name="Setubal J.C."/>
        </authorList>
    </citation>
    <scope>NUCLEOTIDE SEQUENCE [LARGE SCALE GENOMIC DNA]</scope>
    <source>
        <strain evidence="1 2">9a5c</strain>
    </source>
</reference>
<gene>
    <name evidence="1" type="ordered locus">XF_1988</name>
</gene>
<dbReference type="EMBL" id="AE003849">
    <property type="protein sequence ID" value="AAF84790.1"/>
    <property type="molecule type" value="Genomic_DNA"/>
</dbReference>
<dbReference type="PIR" id="G82613">
    <property type="entry name" value="G82613"/>
</dbReference>
<evidence type="ECO:0000313" key="1">
    <source>
        <dbReference type="EMBL" id="AAF84790.1"/>
    </source>
</evidence>
<accession>Q9PBZ7</accession>
<dbReference type="KEGG" id="xfa:XF_1988"/>
<evidence type="ECO:0000313" key="2">
    <source>
        <dbReference type="Proteomes" id="UP000000812"/>
    </source>
</evidence>
<dbReference type="Proteomes" id="UP000000812">
    <property type="component" value="Chromosome"/>
</dbReference>
<protein>
    <submittedName>
        <fullName evidence="1">Uncharacterized protein</fullName>
    </submittedName>
</protein>
<organism evidence="1 2">
    <name type="scientific">Xylella fastidiosa (strain 9a5c)</name>
    <dbReference type="NCBI Taxonomy" id="160492"/>
    <lineage>
        <taxon>Bacteria</taxon>
        <taxon>Pseudomonadati</taxon>
        <taxon>Pseudomonadota</taxon>
        <taxon>Gammaproteobacteria</taxon>
        <taxon>Lysobacterales</taxon>
        <taxon>Lysobacteraceae</taxon>
        <taxon>Xylella</taxon>
    </lineage>
</organism>
<sequence length="39" mass="4501">MRLEGVLIPQLEQVKAVNDFYWISLSKVTVSADVMRAHR</sequence>
<dbReference type="STRING" id="160492.XF_1988"/>
<dbReference type="HOGENOM" id="CLU_3319560_0_0_6"/>
<proteinExistence type="predicted"/>
<dbReference type="AlphaFoldDB" id="Q9PBZ7"/>
<name>Q9PBZ7_XYLFA</name>